<name>A0AAV3X630_9CYAN</name>
<accession>A0AAV3X630</accession>
<reference evidence="1" key="1">
    <citation type="submission" date="2019-10" db="EMBL/GenBank/DDBJ databases">
        <title>Draft genome sequece of Microseira wollei NIES-4236.</title>
        <authorList>
            <person name="Yamaguchi H."/>
            <person name="Suzuki S."/>
            <person name="Kawachi M."/>
        </authorList>
    </citation>
    <scope>NUCLEOTIDE SEQUENCE</scope>
    <source>
        <strain evidence="1">NIES-4236</strain>
    </source>
</reference>
<dbReference type="AlphaFoldDB" id="A0AAV3X630"/>
<dbReference type="Proteomes" id="UP001050975">
    <property type="component" value="Unassembled WGS sequence"/>
</dbReference>
<evidence type="ECO:0000313" key="1">
    <source>
        <dbReference type="EMBL" id="GET36691.1"/>
    </source>
</evidence>
<dbReference type="EMBL" id="BLAY01000016">
    <property type="protein sequence ID" value="GET36691.1"/>
    <property type="molecule type" value="Genomic_DNA"/>
</dbReference>
<protein>
    <submittedName>
        <fullName evidence="1">Transposase, IS605 OrfB family protein</fullName>
    </submittedName>
</protein>
<comment type="caution">
    <text evidence="1">The sequence shown here is derived from an EMBL/GenBank/DDBJ whole genome shotgun (WGS) entry which is preliminary data.</text>
</comment>
<organism evidence="1 2">
    <name type="scientific">Microseira wollei NIES-4236</name>
    <dbReference type="NCBI Taxonomy" id="2530354"/>
    <lineage>
        <taxon>Bacteria</taxon>
        <taxon>Bacillati</taxon>
        <taxon>Cyanobacteriota</taxon>
        <taxon>Cyanophyceae</taxon>
        <taxon>Oscillatoriophycideae</taxon>
        <taxon>Aerosakkonematales</taxon>
        <taxon>Aerosakkonemataceae</taxon>
        <taxon>Microseira</taxon>
    </lineage>
</organism>
<keyword evidence="2" id="KW-1185">Reference proteome</keyword>
<evidence type="ECO:0000313" key="2">
    <source>
        <dbReference type="Proteomes" id="UP001050975"/>
    </source>
</evidence>
<gene>
    <name evidence="1" type="ORF">MiSe_14430</name>
</gene>
<sequence length="62" mass="7451">MGFHNSRPVPDGFTIKSVTVRQRQDGWYISVRIEEKTVPDYAAFVLRGSQVDYWWRFRHHQV</sequence>
<proteinExistence type="predicted"/>